<name>A0A0R2CQZ0_9LACO</name>
<comment type="caution">
    <text evidence="1">The sequence shown here is derived from an EMBL/GenBank/DDBJ whole genome shotgun (WGS) entry which is preliminary data.</text>
</comment>
<organism evidence="1 2">
    <name type="scientific">Lentilactobacillus senioris DSM 24302 = JCM 17472</name>
    <dbReference type="NCBI Taxonomy" id="1423802"/>
    <lineage>
        <taxon>Bacteria</taxon>
        <taxon>Bacillati</taxon>
        <taxon>Bacillota</taxon>
        <taxon>Bacilli</taxon>
        <taxon>Lactobacillales</taxon>
        <taxon>Lactobacillaceae</taxon>
        <taxon>Lentilactobacillus</taxon>
    </lineage>
</organism>
<evidence type="ECO:0000313" key="2">
    <source>
        <dbReference type="Proteomes" id="UP000051256"/>
    </source>
</evidence>
<dbReference type="AlphaFoldDB" id="A0A0R2CQZ0"/>
<dbReference type="Proteomes" id="UP000051256">
    <property type="component" value="Unassembled WGS sequence"/>
</dbReference>
<dbReference type="RefSeq" id="WP_056977413.1">
    <property type="nucleotide sequence ID" value="NZ_AYZR01000004.1"/>
</dbReference>
<keyword evidence="2" id="KW-1185">Reference proteome</keyword>
<sequence>MTRYEAIITPLNEAKTGLVPHGKASFELNEQRLKITVEMTGVPAKVLHHQDIHGLVNNRLAEPAAMTQDANQDGVIDYVEIEHISGQPLIPLNEAPQRLDFTADSYPVANEKGDYDYYKEVGIDELVRNFKDAYNNAKLDLAKRVIYVYGVAKDIELPKTVQGDKPHVMLPIACGQIMEIDEG</sequence>
<reference evidence="1 2" key="1">
    <citation type="journal article" date="2015" name="Genome Announc.">
        <title>Expanding the biotechnology potential of lactobacilli through comparative genomics of 213 strains and associated genera.</title>
        <authorList>
            <person name="Sun Z."/>
            <person name="Harris H.M."/>
            <person name="McCann A."/>
            <person name="Guo C."/>
            <person name="Argimon S."/>
            <person name="Zhang W."/>
            <person name="Yang X."/>
            <person name="Jeffery I.B."/>
            <person name="Cooney J.C."/>
            <person name="Kagawa T.F."/>
            <person name="Liu W."/>
            <person name="Song Y."/>
            <person name="Salvetti E."/>
            <person name="Wrobel A."/>
            <person name="Rasinkangas P."/>
            <person name="Parkhill J."/>
            <person name="Rea M.C."/>
            <person name="O'Sullivan O."/>
            <person name="Ritari J."/>
            <person name="Douillard F.P."/>
            <person name="Paul Ross R."/>
            <person name="Yang R."/>
            <person name="Briner A.E."/>
            <person name="Felis G.E."/>
            <person name="de Vos W.M."/>
            <person name="Barrangou R."/>
            <person name="Klaenhammer T.R."/>
            <person name="Caufield P.W."/>
            <person name="Cui Y."/>
            <person name="Zhang H."/>
            <person name="O'Toole P.W."/>
        </authorList>
    </citation>
    <scope>NUCLEOTIDE SEQUENCE [LARGE SCALE GENOMIC DNA]</scope>
    <source>
        <strain evidence="1 2">DSM 24302</strain>
    </source>
</reference>
<dbReference type="STRING" id="1423802.FC56_GL001225"/>
<dbReference type="EMBL" id="AYZR01000004">
    <property type="protein sequence ID" value="KRM94273.1"/>
    <property type="molecule type" value="Genomic_DNA"/>
</dbReference>
<evidence type="ECO:0008006" key="3">
    <source>
        <dbReference type="Google" id="ProtNLM"/>
    </source>
</evidence>
<proteinExistence type="predicted"/>
<accession>A0A0R2CQZ0</accession>
<protein>
    <recommendedName>
        <fullName evidence="3">EF-hand domain-containing protein</fullName>
    </recommendedName>
</protein>
<dbReference type="PATRIC" id="fig|1423802.4.peg.1243"/>
<gene>
    <name evidence="1" type="ORF">FC56_GL001225</name>
</gene>
<evidence type="ECO:0000313" key="1">
    <source>
        <dbReference type="EMBL" id="KRM94273.1"/>
    </source>
</evidence>